<protein>
    <submittedName>
        <fullName evidence="10">Thiol reductant ABC exporter subunit CydC</fullName>
    </submittedName>
</protein>
<dbReference type="GO" id="GO:0034040">
    <property type="term" value="F:ATPase-coupled lipid transmembrane transporter activity"/>
    <property type="evidence" value="ECO:0007669"/>
    <property type="project" value="TreeGrafter"/>
</dbReference>
<evidence type="ECO:0000256" key="5">
    <source>
        <dbReference type="ARBA" id="ARBA00022989"/>
    </source>
</evidence>
<dbReference type="InterPro" id="IPR036640">
    <property type="entry name" value="ABC1_TM_sf"/>
</dbReference>
<keyword evidence="6 7" id="KW-0472">Membrane</keyword>
<dbReference type="GO" id="GO:0016887">
    <property type="term" value="F:ATP hydrolysis activity"/>
    <property type="evidence" value="ECO:0007669"/>
    <property type="project" value="InterPro"/>
</dbReference>
<evidence type="ECO:0000259" key="9">
    <source>
        <dbReference type="PROSITE" id="PS50929"/>
    </source>
</evidence>
<feature type="transmembrane region" description="Helical" evidence="7">
    <location>
        <begin position="38"/>
        <end position="61"/>
    </location>
</feature>
<organism evidence="10 11">
    <name type="scientific">Candidatus Phosphoribacter hodrii</name>
    <dbReference type="NCBI Taxonomy" id="2953743"/>
    <lineage>
        <taxon>Bacteria</taxon>
        <taxon>Bacillati</taxon>
        <taxon>Actinomycetota</taxon>
        <taxon>Actinomycetes</taxon>
        <taxon>Micrococcales</taxon>
        <taxon>Dermatophilaceae</taxon>
        <taxon>Candidatus Phosphoribacter</taxon>
    </lineage>
</organism>
<dbReference type="InterPro" id="IPR014223">
    <property type="entry name" value="ABC_CydC/D"/>
</dbReference>
<dbReference type="EMBL" id="JADJIB010000005">
    <property type="protein sequence ID" value="MBK7274191.1"/>
    <property type="molecule type" value="Genomic_DNA"/>
</dbReference>
<evidence type="ECO:0000256" key="2">
    <source>
        <dbReference type="ARBA" id="ARBA00022692"/>
    </source>
</evidence>
<dbReference type="NCBIfam" id="TIGR02868">
    <property type="entry name" value="CydC"/>
    <property type="match status" value="1"/>
</dbReference>
<dbReference type="InterPro" id="IPR003439">
    <property type="entry name" value="ABC_transporter-like_ATP-bd"/>
</dbReference>
<keyword evidence="2 7" id="KW-0812">Transmembrane</keyword>
<accession>A0A935ISF4</accession>
<evidence type="ECO:0000256" key="6">
    <source>
        <dbReference type="ARBA" id="ARBA00023136"/>
    </source>
</evidence>
<dbReference type="GO" id="GO:0005886">
    <property type="term" value="C:plasma membrane"/>
    <property type="evidence" value="ECO:0007669"/>
    <property type="project" value="UniProtKB-SubCell"/>
</dbReference>
<dbReference type="SMART" id="SM00382">
    <property type="entry name" value="AAA"/>
    <property type="match status" value="1"/>
</dbReference>
<dbReference type="PANTHER" id="PTHR24221">
    <property type="entry name" value="ATP-BINDING CASSETTE SUB-FAMILY B"/>
    <property type="match status" value="1"/>
</dbReference>
<dbReference type="InterPro" id="IPR039421">
    <property type="entry name" value="Type_1_exporter"/>
</dbReference>
<comment type="caution">
    <text evidence="10">The sequence shown here is derived from an EMBL/GenBank/DDBJ whole genome shotgun (WGS) entry which is preliminary data.</text>
</comment>
<comment type="subcellular location">
    <subcellularLocation>
        <location evidence="1">Cell membrane</location>
        <topology evidence="1">Multi-pass membrane protein</topology>
    </subcellularLocation>
</comment>
<dbReference type="Gene3D" id="1.20.1560.10">
    <property type="entry name" value="ABC transporter type 1, transmembrane domain"/>
    <property type="match status" value="1"/>
</dbReference>
<dbReference type="GO" id="GO:0005524">
    <property type="term" value="F:ATP binding"/>
    <property type="evidence" value="ECO:0007669"/>
    <property type="project" value="UniProtKB-KW"/>
</dbReference>
<name>A0A935ISF4_9MICO</name>
<dbReference type="InterPro" id="IPR027417">
    <property type="entry name" value="P-loop_NTPase"/>
</dbReference>
<feature type="transmembrane region" description="Helical" evidence="7">
    <location>
        <begin position="177"/>
        <end position="193"/>
    </location>
</feature>
<dbReference type="InterPro" id="IPR003593">
    <property type="entry name" value="AAA+_ATPase"/>
</dbReference>
<dbReference type="Pfam" id="PF00005">
    <property type="entry name" value="ABC_tran"/>
    <property type="match status" value="1"/>
</dbReference>
<feature type="transmembrane region" description="Helical" evidence="7">
    <location>
        <begin position="260"/>
        <end position="283"/>
    </location>
</feature>
<keyword evidence="5 7" id="KW-1133">Transmembrane helix</keyword>
<gene>
    <name evidence="10" type="primary">cydC</name>
    <name evidence="10" type="ORF">IPI13_13845</name>
</gene>
<evidence type="ECO:0000313" key="11">
    <source>
        <dbReference type="Proteomes" id="UP000726105"/>
    </source>
</evidence>
<dbReference type="InterPro" id="IPR011527">
    <property type="entry name" value="ABC1_TM_dom"/>
</dbReference>
<dbReference type="PROSITE" id="PS50893">
    <property type="entry name" value="ABC_TRANSPORTER_2"/>
    <property type="match status" value="1"/>
</dbReference>
<reference evidence="10 11" key="1">
    <citation type="submission" date="2020-10" db="EMBL/GenBank/DDBJ databases">
        <title>Connecting structure to function with the recovery of over 1000 high-quality activated sludge metagenome-assembled genomes encoding full-length rRNA genes using long-read sequencing.</title>
        <authorList>
            <person name="Singleton C.M."/>
            <person name="Petriglieri F."/>
            <person name="Kristensen J.M."/>
            <person name="Kirkegaard R.H."/>
            <person name="Michaelsen T.Y."/>
            <person name="Andersen M.H."/>
            <person name="Karst S.M."/>
            <person name="Dueholm M.S."/>
            <person name="Nielsen P.H."/>
            <person name="Albertsen M."/>
        </authorList>
    </citation>
    <scope>NUCLEOTIDE SEQUENCE [LARGE SCALE GENOMIC DNA]</scope>
    <source>
        <strain evidence="10">Ega_18-Q3-R5-49_MAXAC.001</strain>
    </source>
</reference>
<dbReference type="GO" id="GO:0034775">
    <property type="term" value="P:glutathione transmembrane transport"/>
    <property type="evidence" value="ECO:0007669"/>
    <property type="project" value="InterPro"/>
</dbReference>
<dbReference type="AlphaFoldDB" id="A0A935ISF4"/>
<feature type="domain" description="ABC transmembrane type-1" evidence="9">
    <location>
        <begin position="38"/>
        <end position="317"/>
    </location>
</feature>
<evidence type="ECO:0000256" key="4">
    <source>
        <dbReference type="ARBA" id="ARBA00022840"/>
    </source>
</evidence>
<keyword evidence="3" id="KW-0547">Nucleotide-binding</keyword>
<evidence type="ECO:0000259" key="8">
    <source>
        <dbReference type="PROSITE" id="PS50893"/>
    </source>
</evidence>
<evidence type="ECO:0000256" key="3">
    <source>
        <dbReference type="ARBA" id="ARBA00022741"/>
    </source>
</evidence>
<feature type="transmembrane region" description="Helical" evidence="7">
    <location>
        <begin position="67"/>
        <end position="89"/>
    </location>
</feature>
<dbReference type="GO" id="GO:0045454">
    <property type="term" value="P:cell redox homeostasis"/>
    <property type="evidence" value="ECO:0007669"/>
    <property type="project" value="InterPro"/>
</dbReference>
<sequence>MPRFGWEATVADAPETQQTTSAVVEAAFEAQAPGIKRAAVIGGLASASGIALTATSGWLIVAASHQPVILTLLAVIVAVRTFGIARPVLRYAERVRSHDSALDLLARRRVAAYQALVPLTPARLGRRSRSDVLTTAVEDLEDLVFAKVRVVVPVLGLAVAAVLTVLALGLFVPAGSLVLVAVLLAQVGVSALGRRMELAAQQDWLRARAEVARTATLVTGYAAQLRGIGAGPQSLGWVREAHLSLSVATRRLARARATGVALGHVVTGVGTILAALVAHWAMGVGLNDAVAAVVVLAPLAVGDAFVGLPDAMGAWARARGSEARLRDLLDQPPAVHDPAPLPDPLPIRGISPLPGDAGLPRISGGESSGSGLSIDVTGVAARWWPEGQGAAYDVGPVTLSIGAGEHLVLTGANGSGKSTLLAVLARHLDPAAGSYRLGGVDVTTVPLAEIRAHVAVVDDEPHIFASSLRENLRLARPDADDGAIEAAIRAAGLAGWFDSLTEGLDTMLGTGGRGVSGGERARLALARAHVSNRPVVLLDEPVAHLDHATALAVLADAHRAFAGRTVVMVSHRPDGLDGFDRVVDLAELADT</sequence>
<dbReference type="SUPFAM" id="SSF90123">
    <property type="entry name" value="ABC transporter transmembrane region"/>
    <property type="match status" value="1"/>
</dbReference>
<feature type="transmembrane region" description="Helical" evidence="7">
    <location>
        <begin position="150"/>
        <end position="171"/>
    </location>
</feature>
<dbReference type="PROSITE" id="PS50929">
    <property type="entry name" value="ABC_TM1F"/>
    <property type="match status" value="1"/>
</dbReference>
<dbReference type="Proteomes" id="UP000726105">
    <property type="component" value="Unassembled WGS sequence"/>
</dbReference>
<dbReference type="Gene3D" id="3.40.50.300">
    <property type="entry name" value="P-loop containing nucleotide triphosphate hydrolases"/>
    <property type="match status" value="1"/>
</dbReference>
<dbReference type="PANTHER" id="PTHR24221:SF654">
    <property type="entry name" value="ATP-BINDING CASSETTE SUB-FAMILY B MEMBER 6"/>
    <property type="match status" value="1"/>
</dbReference>
<feature type="domain" description="ABC transporter" evidence="8">
    <location>
        <begin position="374"/>
        <end position="591"/>
    </location>
</feature>
<evidence type="ECO:0000313" key="10">
    <source>
        <dbReference type="EMBL" id="MBK7274191.1"/>
    </source>
</evidence>
<proteinExistence type="predicted"/>
<dbReference type="GO" id="GO:0140359">
    <property type="term" value="F:ABC-type transporter activity"/>
    <property type="evidence" value="ECO:0007669"/>
    <property type="project" value="InterPro"/>
</dbReference>
<evidence type="ECO:0000256" key="1">
    <source>
        <dbReference type="ARBA" id="ARBA00004651"/>
    </source>
</evidence>
<evidence type="ECO:0000256" key="7">
    <source>
        <dbReference type="SAM" id="Phobius"/>
    </source>
</evidence>
<keyword evidence="4" id="KW-0067">ATP-binding</keyword>
<dbReference type="SUPFAM" id="SSF52540">
    <property type="entry name" value="P-loop containing nucleoside triphosphate hydrolases"/>
    <property type="match status" value="1"/>
</dbReference>